<keyword evidence="9" id="KW-1185">Reference proteome</keyword>
<reference evidence="8 9" key="1">
    <citation type="submission" date="2024-04" db="EMBL/GenBank/DDBJ databases">
        <title>Novel species of the genus Ideonella isolated from streams.</title>
        <authorList>
            <person name="Lu H."/>
        </authorList>
    </citation>
    <scope>NUCLEOTIDE SEQUENCE [LARGE SCALE GENOMIC DNA]</scope>
    <source>
        <strain evidence="8 9">DXS29W</strain>
    </source>
</reference>
<dbReference type="PANTHER" id="PTHR37311">
    <property type="entry name" value="2-PHOSPHOSULFOLACTATE PHOSPHATASE-RELATED"/>
    <property type="match status" value="1"/>
</dbReference>
<comment type="similarity">
    <text evidence="2">Belongs to the ComB family.</text>
</comment>
<dbReference type="Gene3D" id="3.90.1560.10">
    <property type="entry name" value="ComB-like"/>
    <property type="match status" value="1"/>
</dbReference>
<keyword evidence="6" id="KW-0460">Magnesium</keyword>
<accession>A0ABU9BK10</accession>
<evidence type="ECO:0000256" key="3">
    <source>
        <dbReference type="ARBA" id="ARBA00012953"/>
    </source>
</evidence>
<dbReference type="Proteomes" id="UP001371218">
    <property type="component" value="Unassembled WGS sequence"/>
</dbReference>
<dbReference type="PANTHER" id="PTHR37311:SF1">
    <property type="entry name" value="2-PHOSPHOSULFOLACTATE PHOSPHATASE-RELATED"/>
    <property type="match status" value="1"/>
</dbReference>
<proteinExistence type="inferred from homology"/>
<evidence type="ECO:0000313" key="8">
    <source>
        <dbReference type="EMBL" id="MEK8029280.1"/>
    </source>
</evidence>
<dbReference type="EC" id="3.1.3.71" evidence="3"/>
<keyword evidence="5" id="KW-0378">Hydrolase</keyword>
<dbReference type="InterPro" id="IPR005238">
    <property type="entry name" value="ComB-like"/>
</dbReference>
<evidence type="ECO:0000256" key="2">
    <source>
        <dbReference type="ARBA" id="ARBA00009997"/>
    </source>
</evidence>
<evidence type="ECO:0000256" key="6">
    <source>
        <dbReference type="ARBA" id="ARBA00022842"/>
    </source>
</evidence>
<gene>
    <name evidence="8" type="ORF">AACH06_00485</name>
</gene>
<evidence type="ECO:0000256" key="5">
    <source>
        <dbReference type="ARBA" id="ARBA00022801"/>
    </source>
</evidence>
<protein>
    <recommendedName>
        <fullName evidence="4">Probable 2-phosphosulfolactate phosphatase</fullName>
        <ecNumber evidence="3">3.1.3.71</ecNumber>
    </recommendedName>
</protein>
<comment type="caution">
    <text evidence="8">The sequence shown here is derived from an EMBL/GenBank/DDBJ whole genome shotgun (WGS) entry which is preliminary data.</text>
</comment>
<dbReference type="InterPro" id="IPR036702">
    <property type="entry name" value="ComB-like_sf"/>
</dbReference>
<dbReference type="RefSeq" id="WP_341423623.1">
    <property type="nucleotide sequence ID" value="NZ_JBBUTG010000001.1"/>
</dbReference>
<dbReference type="SUPFAM" id="SSF142823">
    <property type="entry name" value="ComB-like"/>
    <property type="match status" value="1"/>
</dbReference>
<organism evidence="8 9">
    <name type="scientific">Ideonella lacteola</name>
    <dbReference type="NCBI Taxonomy" id="2984193"/>
    <lineage>
        <taxon>Bacteria</taxon>
        <taxon>Pseudomonadati</taxon>
        <taxon>Pseudomonadota</taxon>
        <taxon>Betaproteobacteria</taxon>
        <taxon>Burkholderiales</taxon>
        <taxon>Sphaerotilaceae</taxon>
        <taxon>Ideonella</taxon>
    </lineage>
</organism>
<comment type="cofactor">
    <cofactor evidence="1">
        <name>Mg(2+)</name>
        <dbReference type="ChEBI" id="CHEBI:18420"/>
    </cofactor>
</comment>
<sequence>MNTSTQAMFAAQQGFDVRVDWGMPGLRNVAALCPAVVLVDVLSFSTCVDIACERGAAVWPYPHKDESAAAYAEQRSALLAGPREQGGFSLSPSSLRAAPAGLKLVLPSPNGSALARACHAPAVIAGCLRNASAVASALSRSGDGPVAIIAAGEQWPDGTLRVALEDLIGAGAIVHSLLGSKSPEALAAEAVFLAARDHLHDKLTACASGRELIERGYAEDVRLASQLNASSCVPRLVEGAFRWDGALR</sequence>
<evidence type="ECO:0000256" key="7">
    <source>
        <dbReference type="ARBA" id="ARBA00033711"/>
    </source>
</evidence>
<name>A0ABU9BK10_9BURK</name>
<dbReference type="Pfam" id="PF04029">
    <property type="entry name" value="2-ph_phosp"/>
    <property type="match status" value="1"/>
</dbReference>
<evidence type="ECO:0000313" key="9">
    <source>
        <dbReference type="Proteomes" id="UP001371218"/>
    </source>
</evidence>
<dbReference type="EMBL" id="JBBUTG010000001">
    <property type="protein sequence ID" value="MEK8029280.1"/>
    <property type="molecule type" value="Genomic_DNA"/>
</dbReference>
<evidence type="ECO:0000256" key="1">
    <source>
        <dbReference type="ARBA" id="ARBA00001946"/>
    </source>
</evidence>
<evidence type="ECO:0000256" key="4">
    <source>
        <dbReference type="ARBA" id="ARBA00021948"/>
    </source>
</evidence>
<comment type="catalytic activity">
    <reaction evidence="7">
        <text>(2R)-O-phospho-3-sulfolactate + H2O = (2R)-3-sulfolactate + phosphate</text>
        <dbReference type="Rhea" id="RHEA:23416"/>
        <dbReference type="ChEBI" id="CHEBI:15377"/>
        <dbReference type="ChEBI" id="CHEBI:15597"/>
        <dbReference type="ChEBI" id="CHEBI:43474"/>
        <dbReference type="ChEBI" id="CHEBI:58738"/>
        <dbReference type="EC" id="3.1.3.71"/>
    </reaction>
</comment>